<reference evidence="1" key="2">
    <citation type="journal article" date="2023" name="Plants (Basel)">
        <title>Annotation of the Turnera subulata (Passifloraceae) Draft Genome Reveals the S-Locus Evolved after the Divergence of Turneroideae from Passifloroideae in a Stepwise Manner.</title>
        <authorList>
            <person name="Henning P.M."/>
            <person name="Roalson E.H."/>
            <person name="Mir W."/>
            <person name="McCubbin A.G."/>
            <person name="Shore J.S."/>
        </authorList>
    </citation>
    <scope>NUCLEOTIDE SEQUENCE</scope>
    <source>
        <strain evidence="1">F60SS</strain>
    </source>
</reference>
<evidence type="ECO:0000313" key="2">
    <source>
        <dbReference type="Proteomes" id="UP001141552"/>
    </source>
</evidence>
<accession>A0A9Q0G7P6</accession>
<gene>
    <name evidence="1" type="ORF">Tsubulata_018294</name>
</gene>
<dbReference type="Proteomes" id="UP001141552">
    <property type="component" value="Unassembled WGS sequence"/>
</dbReference>
<protein>
    <submittedName>
        <fullName evidence="1">Uncharacterized protein</fullName>
    </submittedName>
</protein>
<proteinExistence type="predicted"/>
<reference evidence="1" key="1">
    <citation type="submission" date="2022-02" db="EMBL/GenBank/DDBJ databases">
        <authorList>
            <person name="Henning P.M."/>
            <person name="McCubbin A.G."/>
            <person name="Shore J.S."/>
        </authorList>
    </citation>
    <scope>NUCLEOTIDE SEQUENCE</scope>
    <source>
        <strain evidence="1">F60SS</strain>
        <tissue evidence="1">Leaves</tissue>
    </source>
</reference>
<evidence type="ECO:0000313" key="1">
    <source>
        <dbReference type="EMBL" id="KAJ4844676.1"/>
    </source>
</evidence>
<organism evidence="1 2">
    <name type="scientific">Turnera subulata</name>
    <dbReference type="NCBI Taxonomy" id="218843"/>
    <lineage>
        <taxon>Eukaryota</taxon>
        <taxon>Viridiplantae</taxon>
        <taxon>Streptophyta</taxon>
        <taxon>Embryophyta</taxon>
        <taxon>Tracheophyta</taxon>
        <taxon>Spermatophyta</taxon>
        <taxon>Magnoliopsida</taxon>
        <taxon>eudicotyledons</taxon>
        <taxon>Gunneridae</taxon>
        <taxon>Pentapetalae</taxon>
        <taxon>rosids</taxon>
        <taxon>fabids</taxon>
        <taxon>Malpighiales</taxon>
        <taxon>Passifloraceae</taxon>
        <taxon>Turnera</taxon>
    </lineage>
</organism>
<name>A0A9Q0G7P6_9ROSI</name>
<dbReference type="AlphaFoldDB" id="A0A9Q0G7P6"/>
<dbReference type="EMBL" id="JAKUCV010001893">
    <property type="protein sequence ID" value="KAJ4844676.1"/>
    <property type="molecule type" value="Genomic_DNA"/>
</dbReference>
<keyword evidence="2" id="KW-1185">Reference proteome</keyword>
<comment type="caution">
    <text evidence="1">The sequence shown here is derived from an EMBL/GenBank/DDBJ whole genome shotgun (WGS) entry which is preliminary data.</text>
</comment>
<dbReference type="OrthoDB" id="10267235at2759"/>
<sequence length="142" mass="16300">MEELTLTHPDDWHLYLRNNMGKLNLTAEIAKQLRVFHQVDIPGSKEPQLWNELFKFYENDEPAMYRIEDDLPSLHQEELNLQEDILAPVFFPCASVLALHSELWSPHHPEPPYLALLDCVGRGGHGGVDCEPRVTWTGCVVD</sequence>